<dbReference type="PANTHER" id="PTHR42718:SF46">
    <property type="entry name" value="BLR6921 PROTEIN"/>
    <property type="match status" value="1"/>
</dbReference>
<evidence type="ECO:0000256" key="6">
    <source>
        <dbReference type="ARBA" id="ARBA00023136"/>
    </source>
</evidence>
<feature type="transmembrane region" description="Helical" evidence="7">
    <location>
        <begin position="39"/>
        <end position="57"/>
    </location>
</feature>
<evidence type="ECO:0000256" key="4">
    <source>
        <dbReference type="ARBA" id="ARBA00022692"/>
    </source>
</evidence>
<keyword evidence="6 7" id="KW-0472">Membrane</keyword>
<feature type="domain" description="Major facilitator superfamily (MFS) profile" evidence="8">
    <location>
        <begin position="3"/>
        <end position="440"/>
    </location>
</feature>
<evidence type="ECO:0000313" key="9">
    <source>
        <dbReference type="EMBL" id="MFD1887958.1"/>
    </source>
</evidence>
<evidence type="ECO:0000256" key="7">
    <source>
        <dbReference type="SAM" id="Phobius"/>
    </source>
</evidence>
<evidence type="ECO:0000256" key="2">
    <source>
        <dbReference type="ARBA" id="ARBA00022448"/>
    </source>
</evidence>
<dbReference type="InterPro" id="IPR011701">
    <property type="entry name" value="MFS"/>
</dbReference>
<evidence type="ECO:0000256" key="3">
    <source>
        <dbReference type="ARBA" id="ARBA00022475"/>
    </source>
</evidence>
<keyword evidence="4 7" id="KW-0812">Transmembrane</keyword>
<dbReference type="Gene3D" id="1.20.1720.10">
    <property type="entry name" value="Multidrug resistance protein D"/>
    <property type="match status" value="1"/>
</dbReference>
<dbReference type="EMBL" id="JBHUEH010000032">
    <property type="protein sequence ID" value="MFD1887958.1"/>
    <property type="molecule type" value="Genomic_DNA"/>
</dbReference>
<feature type="transmembrane region" description="Helical" evidence="7">
    <location>
        <begin position="247"/>
        <end position="266"/>
    </location>
</feature>
<feature type="transmembrane region" description="Helical" evidence="7">
    <location>
        <begin position="414"/>
        <end position="434"/>
    </location>
</feature>
<dbReference type="PROSITE" id="PS50850">
    <property type="entry name" value="MFS"/>
    <property type="match status" value="1"/>
</dbReference>
<feature type="transmembrane region" description="Helical" evidence="7">
    <location>
        <begin position="69"/>
        <end position="92"/>
    </location>
</feature>
<feature type="transmembrane region" description="Helical" evidence="7">
    <location>
        <begin position="335"/>
        <end position="360"/>
    </location>
</feature>
<gene>
    <name evidence="9" type="ORF">ACFSC9_20975</name>
</gene>
<dbReference type="Gene3D" id="1.20.1250.20">
    <property type="entry name" value="MFS general substrate transporter like domains"/>
    <property type="match status" value="1"/>
</dbReference>
<name>A0ABW4RR91_9BACL</name>
<dbReference type="Pfam" id="PF07690">
    <property type="entry name" value="MFS_1"/>
    <property type="match status" value="1"/>
</dbReference>
<feature type="transmembrane region" description="Helical" evidence="7">
    <location>
        <begin position="211"/>
        <end position="227"/>
    </location>
</feature>
<feature type="transmembrane region" description="Helical" evidence="7">
    <location>
        <begin position="372"/>
        <end position="394"/>
    </location>
</feature>
<dbReference type="CDD" id="cd17321">
    <property type="entry name" value="MFS_MMR_MDR_like"/>
    <property type="match status" value="1"/>
</dbReference>
<dbReference type="Proteomes" id="UP001597233">
    <property type="component" value="Unassembled WGS sequence"/>
</dbReference>
<dbReference type="SUPFAM" id="SSF103473">
    <property type="entry name" value="MFS general substrate transporter"/>
    <property type="match status" value="2"/>
</dbReference>
<evidence type="ECO:0000256" key="1">
    <source>
        <dbReference type="ARBA" id="ARBA00004651"/>
    </source>
</evidence>
<keyword evidence="3" id="KW-1003">Cell membrane</keyword>
<feature type="transmembrane region" description="Helical" evidence="7">
    <location>
        <begin position="311"/>
        <end position="329"/>
    </location>
</feature>
<keyword evidence="10" id="KW-1185">Reference proteome</keyword>
<organism evidence="9 10">
    <name type="scientific">Paenibacillus wenxiniae</name>
    <dbReference type="NCBI Taxonomy" id="1636843"/>
    <lineage>
        <taxon>Bacteria</taxon>
        <taxon>Bacillati</taxon>
        <taxon>Bacillota</taxon>
        <taxon>Bacilli</taxon>
        <taxon>Bacillales</taxon>
        <taxon>Paenibacillaceae</taxon>
        <taxon>Paenibacillus</taxon>
    </lineage>
</organism>
<feature type="transmembrane region" description="Helical" evidence="7">
    <location>
        <begin position="98"/>
        <end position="116"/>
    </location>
</feature>
<dbReference type="InterPro" id="IPR036259">
    <property type="entry name" value="MFS_trans_sf"/>
</dbReference>
<dbReference type="PRINTS" id="PR01036">
    <property type="entry name" value="TCRTETB"/>
</dbReference>
<keyword evidence="5 7" id="KW-1133">Transmembrane helix</keyword>
<feature type="transmembrane region" description="Helical" evidence="7">
    <location>
        <begin position="128"/>
        <end position="149"/>
    </location>
</feature>
<feature type="transmembrane region" description="Helical" evidence="7">
    <location>
        <begin position="188"/>
        <end position="205"/>
    </location>
</feature>
<feature type="transmembrane region" description="Helical" evidence="7">
    <location>
        <begin position="155"/>
        <end position="176"/>
    </location>
</feature>
<feature type="transmembrane region" description="Helical" evidence="7">
    <location>
        <begin position="278"/>
        <end position="299"/>
    </location>
</feature>
<comment type="caution">
    <text evidence="9">The sequence shown here is derived from an EMBL/GenBank/DDBJ whole genome shotgun (WGS) entry which is preliminary data.</text>
</comment>
<reference evidence="10" key="1">
    <citation type="journal article" date="2019" name="Int. J. Syst. Evol. Microbiol.">
        <title>The Global Catalogue of Microorganisms (GCM) 10K type strain sequencing project: providing services to taxonomists for standard genome sequencing and annotation.</title>
        <authorList>
            <consortium name="The Broad Institute Genomics Platform"/>
            <consortium name="The Broad Institute Genome Sequencing Center for Infectious Disease"/>
            <person name="Wu L."/>
            <person name="Ma J."/>
        </authorList>
    </citation>
    <scope>NUCLEOTIDE SEQUENCE [LARGE SCALE GENOMIC DNA]</scope>
    <source>
        <strain evidence="10">CCUG 54950</strain>
    </source>
</reference>
<dbReference type="PANTHER" id="PTHR42718">
    <property type="entry name" value="MAJOR FACILITATOR SUPERFAMILY MULTIDRUG TRANSPORTER MFSC"/>
    <property type="match status" value="1"/>
</dbReference>
<accession>A0ABW4RR91</accession>
<dbReference type="RefSeq" id="WP_347323762.1">
    <property type="nucleotide sequence ID" value="NZ_JBCGUH010000002.1"/>
</dbReference>
<sequence length="440" mass="47695">MKIIVILAFSMVLSVMNSTMFNVALPALRAEFELTSSQVSWVVTGYIIIYAIGSVTYGKLADRYRLKNLLTFGLLLFAVGSVLGFTASNYAMVVAGRILQSAGASVIPAASMVIPIRYVDASQRGRALGITSSGMALGTALGPIVGGLVTSFADWRYLFAISLLSLITIPFFRAYLQKDEVRNVRIDLPGGVLLALAVTLVLLAITTWSFILAVLALFMFGVCIVYIRRAPQPFIDPALFSNRAYTVTMLIACLLLVFNLCVPYLIPQLLSTVNRLSSSTIGLVMFPGALIAAIFGIIGGRIADRHGNMRLLRIAATLQLLTYGLIALFTGGSYIVIMLLLIVGNTGLTFAQIGLANAVSRTLHGTQVGVGMGMYMMLSFISGAIGTTVLGLLLDRGYDSWSPNMLFFSGQGNLFSIIFFVFMIWMALVWLFGFRQLRRS</sequence>
<evidence type="ECO:0000313" key="10">
    <source>
        <dbReference type="Proteomes" id="UP001597233"/>
    </source>
</evidence>
<evidence type="ECO:0000259" key="8">
    <source>
        <dbReference type="PROSITE" id="PS50850"/>
    </source>
</evidence>
<dbReference type="InterPro" id="IPR020846">
    <property type="entry name" value="MFS_dom"/>
</dbReference>
<proteinExistence type="predicted"/>
<keyword evidence="2" id="KW-0813">Transport</keyword>
<protein>
    <submittedName>
        <fullName evidence="9">MFS transporter</fullName>
    </submittedName>
</protein>
<comment type="subcellular location">
    <subcellularLocation>
        <location evidence="1">Cell membrane</location>
        <topology evidence="1">Multi-pass membrane protein</topology>
    </subcellularLocation>
</comment>
<evidence type="ECO:0000256" key="5">
    <source>
        <dbReference type="ARBA" id="ARBA00022989"/>
    </source>
</evidence>